<feature type="transmembrane region" description="Helical" evidence="1">
    <location>
        <begin position="285"/>
        <end position="303"/>
    </location>
</feature>
<feature type="transmembrane region" description="Helical" evidence="1">
    <location>
        <begin position="349"/>
        <end position="370"/>
    </location>
</feature>
<feature type="transmembrane region" description="Helical" evidence="1">
    <location>
        <begin position="239"/>
        <end position="258"/>
    </location>
</feature>
<organism evidence="2 3">
    <name type="scientific">Sediminicoccus rosea</name>
    <dbReference type="NCBI Taxonomy" id="1225128"/>
    <lineage>
        <taxon>Bacteria</taxon>
        <taxon>Pseudomonadati</taxon>
        <taxon>Pseudomonadota</taxon>
        <taxon>Alphaproteobacteria</taxon>
        <taxon>Acetobacterales</taxon>
        <taxon>Roseomonadaceae</taxon>
        <taxon>Sediminicoccus</taxon>
    </lineage>
</organism>
<feature type="transmembrane region" description="Helical" evidence="1">
    <location>
        <begin position="147"/>
        <end position="166"/>
    </location>
</feature>
<gene>
    <name evidence="2" type="ORF">R9Z33_14920</name>
</gene>
<feature type="transmembrane region" description="Helical" evidence="1">
    <location>
        <begin position="209"/>
        <end position="227"/>
    </location>
</feature>
<reference evidence="2 3" key="1">
    <citation type="submission" date="2023-11" db="EMBL/GenBank/DDBJ databases">
        <title>Arctic aerobic anoxygenic photoheterotroph Sediminicoccus rosea KRV36 adapts its photosynthesis to long days of polar summer.</title>
        <authorList>
            <person name="Tomasch J."/>
            <person name="Kopejtka K."/>
            <person name="Bily T."/>
            <person name="Gardiner A.T."/>
            <person name="Gardian Z."/>
            <person name="Shivaramu S."/>
            <person name="Koblizek M."/>
            <person name="Engelhardt F."/>
            <person name="Kaftan D."/>
        </authorList>
    </citation>
    <scope>NUCLEOTIDE SEQUENCE [LARGE SCALE GENOMIC DNA]</scope>
    <source>
        <strain evidence="2 3">R-30</strain>
    </source>
</reference>
<evidence type="ECO:0000313" key="3">
    <source>
        <dbReference type="Proteomes" id="UP001305521"/>
    </source>
</evidence>
<protein>
    <submittedName>
        <fullName evidence="2">OpgC domain-containing protein</fullName>
    </submittedName>
</protein>
<dbReference type="EMBL" id="CP137852">
    <property type="protein sequence ID" value="WPB83393.1"/>
    <property type="molecule type" value="Genomic_DNA"/>
</dbReference>
<dbReference type="PANTHER" id="PTHR38592">
    <property type="entry name" value="BLL4819 PROTEIN"/>
    <property type="match status" value="1"/>
</dbReference>
<sequence>MATQTRSGPPAALPRPGRDPRADICRGLALWMIVINHTPGNWLGGFTLKNFAFADATEAFVLLAGYAGAFAYAGQADRQGWAPAAAALIRRIGKLYVAHIFLLVVFTAQVGFSAATLDRAAYLDELALDPFAEQPYRTLLEALLLRFQPHFLDILPLYIVLLSLLIPGLLLRGHPWAVLTLSLALWLGVREAGFNLPRWQEGGWFFNPLAWQVLFVAGFLLGQAARGAPSIPLPPRSPWIAALALIVLGLGVLGMIVSEHLPETMEELPLWFSDFLVGIDKTSLHPVRLLSMLALTYLVAAYVPRDWAFLRSRWVWPFAAMGRHSLPVFCFGILLSFAARLLLEQYDGWRMQVAVNLLSFGALVVIALIADWARETVRPKPAPSPAPQPLPGTA</sequence>
<feature type="transmembrane region" description="Helical" evidence="1">
    <location>
        <begin position="173"/>
        <end position="189"/>
    </location>
</feature>
<dbReference type="Pfam" id="PF10129">
    <property type="entry name" value="OpgC_C"/>
    <property type="match status" value="1"/>
</dbReference>
<proteinExistence type="predicted"/>
<feature type="transmembrane region" description="Helical" evidence="1">
    <location>
        <begin position="51"/>
        <end position="74"/>
    </location>
</feature>
<keyword evidence="1" id="KW-0812">Transmembrane</keyword>
<dbReference type="Proteomes" id="UP001305521">
    <property type="component" value="Chromosome"/>
</dbReference>
<keyword evidence="1" id="KW-1133">Transmembrane helix</keyword>
<keyword evidence="3" id="KW-1185">Reference proteome</keyword>
<dbReference type="PANTHER" id="PTHR38592:SF3">
    <property type="entry name" value="BLL4819 PROTEIN"/>
    <property type="match status" value="1"/>
</dbReference>
<accession>A0ABZ0PDE3</accession>
<evidence type="ECO:0000313" key="2">
    <source>
        <dbReference type="EMBL" id="WPB83393.1"/>
    </source>
</evidence>
<dbReference type="InterPro" id="IPR014550">
    <property type="entry name" value="UCP028704_OpgC"/>
</dbReference>
<feature type="transmembrane region" description="Helical" evidence="1">
    <location>
        <begin position="324"/>
        <end position="343"/>
    </location>
</feature>
<dbReference type="RefSeq" id="WP_318647371.1">
    <property type="nucleotide sequence ID" value="NZ_CP137852.1"/>
</dbReference>
<evidence type="ECO:0000256" key="1">
    <source>
        <dbReference type="SAM" id="Phobius"/>
    </source>
</evidence>
<keyword evidence="1" id="KW-0472">Membrane</keyword>
<name>A0ABZ0PDE3_9PROT</name>
<feature type="transmembrane region" description="Helical" evidence="1">
    <location>
        <begin position="95"/>
        <end position="117"/>
    </location>
</feature>
<dbReference type="PIRSF" id="PIRSF028704">
    <property type="entry name" value="UPC028704"/>
    <property type="match status" value="1"/>
</dbReference>